<evidence type="ECO:0000313" key="1">
    <source>
        <dbReference type="EMBL" id="GIY87354.1"/>
    </source>
</evidence>
<accession>A0AAV4WYN8</accession>
<name>A0AAV4WYN8_9ARAC</name>
<organism evidence="1 2">
    <name type="scientific">Caerostris darwini</name>
    <dbReference type="NCBI Taxonomy" id="1538125"/>
    <lineage>
        <taxon>Eukaryota</taxon>
        <taxon>Metazoa</taxon>
        <taxon>Ecdysozoa</taxon>
        <taxon>Arthropoda</taxon>
        <taxon>Chelicerata</taxon>
        <taxon>Arachnida</taxon>
        <taxon>Araneae</taxon>
        <taxon>Araneomorphae</taxon>
        <taxon>Entelegynae</taxon>
        <taxon>Araneoidea</taxon>
        <taxon>Araneidae</taxon>
        <taxon>Caerostris</taxon>
    </lineage>
</organism>
<proteinExistence type="predicted"/>
<evidence type="ECO:0000313" key="2">
    <source>
        <dbReference type="Proteomes" id="UP001054837"/>
    </source>
</evidence>
<dbReference type="EMBL" id="BPLQ01015338">
    <property type="protein sequence ID" value="GIY87354.1"/>
    <property type="molecule type" value="Genomic_DNA"/>
</dbReference>
<gene>
    <name evidence="1" type="ORF">CDAR_542741</name>
</gene>
<keyword evidence="2" id="KW-1185">Reference proteome</keyword>
<reference evidence="1 2" key="1">
    <citation type="submission" date="2021-06" db="EMBL/GenBank/DDBJ databases">
        <title>Caerostris darwini draft genome.</title>
        <authorList>
            <person name="Kono N."/>
            <person name="Arakawa K."/>
        </authorList>
    </citation>
    <scope>NUCLEOTIDE SEQUENCE [LARGE SCALE GENOMIC DNA]</scope>
</reference>
<protein>
    <submittedName>
        <fullName evidence="1">Uncharacterized protein</fullName>
    </submittedName>
</protein>
<dbReference type="AlphaFoldDB" id="A0AAV4WYN8"/>
<dbReference type="Proteomes" id="UP001054837">
    <property type="component" value="Unassembled WGS sequence"/>
</dbReference>
<comment type="caution">
    <text evidence="1">The sequence shown here is derived from an EMBL/GenBank/DDBJ whole genome shotgun (WGS) entry which is preliminary data.</text>
</comment>
<sequence>MRKPRGGALYQATHRWGVEDDHAIGRTDPLTTSRMGEYLSPKYNGHLAVQQRPTGQARNGLAASGGAAVTFKWVPEAP</sequence>